<reference evidence="1 2" key="1">
    <citation type="journal article" date="2014" name="Front. Microbiol.">
        <title>Population and genomic analysis of the genus Halorubrum.</title>
        <authorList>
            <person name="Fullmer M.S."/>
            <person name="Soucy S.M."/>
            <person name="Swithers K.S."/>
            <person name="Makkay A.M."/>
            <person name="Wheeler R."/>
            <person name="Ventosa A."/>
            <person name="Gogarten J.P."/>
            <person name="Papke R.T."/>
        </authorList>
    </citation>
    <scope>NUCLEOTIDE SEQUENCE [LARGE SCALE GENOMIC DNA]</scope>
    <source>
        <strain evidence="1 2">Ec15</strain>
    </source>
</reference>
<dbReference type="AlphaFoldDB" id="A0A256JXU3"/>
<evidence type="ECO:0000313" key="1">
    <source>
        <dbReference type="EMBL" id="OYR73192.1"/>
    </source>
</evidence>
<comment type="caution">
    <text evidence="1">The sequence shown here is derived from an EMBL/GenBank/DDBJ whole genome shotgun (WGS) entry which is preliminary data.</text>
</comment>
<dbReference type="Proteomes" id="UP000216925">
    <property type="component" value="Unassembled WGS sequence"/>
</dbReference>
<proteinExistence type="predicted"/>
<sequence>MSARADTGGEQGGIRHGAAFVLAEVDPTTLPEDPRAAWEEARRRYHAYKAGRDGWRTGALETTLDTFVDEEEL</sequence>
<accession>A0A256JXU3</accession>
<gene>
    <name evidence="1" type="ORF">DJ76_10345</name>
</gene>
<dbReference type="RefSeq" id="WP_094495199.1">
    <property type="nucleotide sequence ID" value="NZ_NHPD01000042.1"/>
</dbReference>
<evidence type="ECO:0000313" key="2">
    <source>
        <dbReference type="Proteomes" id="UP000216925"/>
    </source>
</evidence>
<name>A0A256JXU3_HALEZ</name>
<organism evidence="1 2">
    <name type="scientific">Halorubrum ezzemoulense</name>
    <name type="common">Halorubrum chaoviator</name>
    <dbReference type="NCBI Taxonomy" id="337243"/>
    <lineage>
        <taxon>Archaea</taxon>
        <taxon>Methanobacteriati</taxon>
        <taxon>Methanobacteriota</taxon>
        <taxon>Stenosarchaea group</taxon>
        <taxon>Halobacteria</taxon>
        <taxon>Halobacteriales</taxon>
        <taxon>Haloferacaceae</taxon>
        <taxon>Halorubrum</taxon>
    </lineage>
</organism>
<dbReference type="EMBL" id="NHPD01000042">
    <property type="protein sequence ID" value="OYR73192.1"/>
    <property type="molecule type" value="Genomic_DNA"/>
</dbReference>
<protein>
    <submittedName>
        <fullName evidence="1">Uncharacterized protein</fullName>
    </submittedName>
</protein>